<reference evidence="2" key="1">
    <citation type="journal article" date="2019" name="Int. J. Syst. Evol. Microbiol.">
        <title>The Global Catalogue of Microorganisms (GCM) 10K type strain sequencing project: providing services to taxonomists for standard genome sequencing and annotation.</title>
        <authorList>
            <consortium name="The Broad Institute Genomics Platform"/>
            <consortium name="The Broad Institute Genome Sequencing Center for Infectious Disease"/>
            <person name="Wu L."/>
            <person name="Ma J."/>
        </authorList>
    </citation>
    <scope>NUCLEOTIDE SEQUENCE [LARGE SCALE GENOMIC DNA]</scope>
    <source>
        <strain evidence="2">KCTC 42805</strain>
    </source>
</reference>
<dbReference type="RefSeq" id="WP_381525132.1">
    <property type="nucleotide sequence ID" value="NZ_JBHULN010000011.1"/>
</dbReference>
<keyword evidence="2" id="KW-1185">Reference proteome</keyword>
<protein>
    <recommendedName>
        <fullName evidence="3">Outer membrane protein beta-barrel domain-containing protein</fullName>
    </recommendedName>
</protein>
<evidence type="ECO:0000313" key="1">
    <source>
        <dbReference type="EMBL" id="MFD2572585.1"/>
    </source>
</evidence>
<dbReference type="Gene3D" id="2.40.160.20">
    <property type="match status" value="1"/>
</dbReference>
<evidence type="ECO:0000313" key="2">
    <source>
        <dbReference type="Proteomes" id="UP001597469"/>
    </source>
</evidence>
<proteinExistence type="predicted"/>
<dbReference type="EMBL" id="JBHULN010000011">
    <property type="protein sequence ID" value="MFD2572585.1"/>
    <property type="molecule type" value="Genomic_DNA"/>
</dbReference>
<comment type="caution">
    <text evidence="1">The sequence shown here is derived from an EMBL/GenBank/DDBJ whole genome shotgun (WGS) entry which is preliminary data.</text>
</comment>
<evidence type="ECO:0008006" key="3">
    <source>
        <dbReference type="Google" id="ProtNLM"/>
    </source>
</evidence>
<name>A0ABW5M6G7_9BACT</name>
<organism evidence="1 2">
    <name type="scientific">Spirosoma soli</name>
    <dbReference type="NCBI Taxonomy" id="1770529"/>
    <lineage>
        <taxon>Bacteria</taxon>
        <taxon>Pseudomonadati</taxon>
        <taxon>Bacteroidota</taxon>
        <taxon>Cytophagia</taxon>
        <taxon>Cytophagales</taxon>
        <taxon>Cytophagaceae</taxon>
        <taxon>Spirosoma</taxon>
    </lineage>
</organism>
<sequence>MKKLFVTVLAAGMTTASFCQKTFILSHQDKKGFFALSAGASLPVGQFASCSPINEKAGMADRGVAFSLSAGYRLVGPVGVMVRGAQYRNALQAHALLNNVYRNETDVWTAKADDWSVNTIMGGPYVSIPMGRFSVDANVLAGQATAVLPNTAINGNFGQVEMAVKTTGAQSTATAYGGGVTVRYRLGRSLSLHMNSDYVRSQFKFDNLTSTAWSSNGRSESSSYSSDRIVSVVSVSAGVSILFGNGNRPF</sequence>
<dbReference type="Proteomes" id="UP001597469">
    <property type="component" value="Unassembled WGS sequence"/>
</dbReference>
<gene>
    <name evidence="1" type="ORF">ACFSUS_18240</name>
</gene>
<accession>A0ABW5M6G7</accession>